<evidence type="ECO:0000313" key="2">
    <source>
        <dbReference type="Proteomes" id="UP000650533"/>
    </source>
</evidence>
<dbReference type="AlphaFoldDB" id="A0A8H8NM21"/>
<dbReference type="GeneID" id="67026557"/>
<dbReference type="EMBL" id="CP059658">
    <property type="protein sequence ID" value="QRW16276.1"/>
    <property type="molecule type" value="Genomic_DNA"/>
</dbReference>
<protein>
    <submittedName>
        <fullName evidence="1">Uncharacterized protein</fullName>
    </submittedName>
</protein>
<dbReference type="RefSeq" id="XP_043176513.1">
    <property type="nucleotide sequence ID" value="XM_043324094.1"/>
</dbReference>
<dbReference type="KEGG" id="rsx:RhiXN_04277"/>
<proteinExistence type="predicted"/>
<name>A0A8H8NM21_9AGAM</name>
<reference evidence="1" key="1">
    <citation type="submission" date="2020-05" db="EMBL/GenBank/DDBJ databases">
        <title>Evolutionary and genomic comparisons of hybrid uninucleate and nonhybrid Rhizoctonia fungi.</title>
        <authorList>
            <person name="Li C."/>
            <person name="Chen X."/>
        </authorList>
    </citation>
    <scope>NUCLEOTIDE SEQUENCE</scope>
    <source>
        <strain evidence="1">AG-1 IA</strain>
    </source>
</reference>
<accession>A0A8H8NM21</accession>
<gene>
    <name evidence="1" type="ORF">RhiXN_04277</name>
</gene>
<evidence type="ECO:0000313" key="1">
    <source>
        <dbReference type="EMBL" id="QRW16276.1"/>
    </source>
</evidence>
<dbReference type="Proteomes" id="UP000650533">
    <property type="component" value="Chromosome 1"/>
</dbReference>
<organism evidence="1 2">
    <name type="scientific">Rhizoctonia solani</name>
    <dbReference type="NCBI Taxonomy" id="456999"/>
    <lineage>
        <taxon>Eukaryota</taxon>
        <taxon>Fungi</taxon>
        <taxon>Dikarya</taxon>
        <taxon>Basidiomycota</taxon>
        <taxon>Agaricomycotina</taxon>
        <taxon>Agaricomycetes</taxon>
        <taxon>Cantharellales</taxon>
        <taxon>Ceratobasidiaceae</taxon>
        <taxon>Rhizoctonia</taxon>
    </lineage>
</organism>
<sequence length="75" mass="8607">MSTLAMVLGAARKSLFQRPGSLLRAPVGDPHLRRCCRCSRRCWMYMTRLATRPDIVWDPPQQPYPLDVRRAGHAD</sequence>